<evidence type="ECO:0000259" key="2">
    <source>
        <dbReference type="PROSITE" id="PS50003"/>
    </source>
</evidence>
<feature type="domain" description="PH" evidence="2">
    <location>
        <begin position="305"/>
        <end position="434"/>
    </location>
</feature>
<feature type="compositionally biased region" description="Polar residues" evidence="1">
    <location>
        <begin position="252"/>
        <end position="263"/>
    </location>
</feature>
<feature type="region of interest" description="Disordered" evidence="1">
    <location>
        <begin position="1"/>
        <end position="112"/>
    </location>
</feature>
<accession>A0A9P5ZCW5</accession>
<name>A0A9P5ZCW5_9AGAR</name>
<feature type="compositionally biased region" description="Basic and acidic residues" evidence="1">
    <location>
        <begin position="103"/>
        <end position="112"/>
    </location>
</feature>
<dbReference type="SMART" id="SM00233">
    <property type="entry name" value="PH"/>
    <property type="match status" value="2"/>
</dbReference>
<dbReference type="Proteomes" id="UP000807469">
    <property type="component" value="Unassembled WGS sequence"/>
</dbReference>
<feature type="compositionally biased region" description="Low complexity" evidence="1">
    <location>
        <begin position="214"/>
        <end position="224"/>
    </location>
</feature>
<dbReference type="CDD" id="cd13255">
    <property type="entry name" value="PH_TAAP2-like"/>
    <property type="match status" value="1"/>
</dbReference>
<dbReference type="PROSITE" id="PS50003">
    <property type="entry name" value="PH_DOMAIN"/>
    <property type="match status" value="2"/>
</dbReference>
<feature type="compositionally biased region" description="Polar residues" evidence="1">
    <location>
        <begin position="20"/>
        <end position="49"/>
    </location>
</feature>
<proteinExistence type="predicted"/>
<evidence type="ECO:0000256" key="1">
    <source>
        <dbReference type="SAM" id="MobiDB-lite"/>
    </source>
</evidence>
<dbReference type="InterPro" id="IPR001849">
    <property type="entry name" value="PH_domain"/>
</dbReference>
<dbReference type="SUPFAM" id="SSF50729">
    <property type="entry name" value="PH domain-like"/>
    <property type="match status" value="2"/>
</dbReference>
<feature type="region of interest" description="Disordered" evidence="1">
    <location>
        <begin position="366"/>
        <end position="398"/>
    </location>
</feature>
<dbReference type="InterPro" id="IPR051707">
    <property type="entry name" value="PI-Interact_SigTrans_Reg"/>
</dbReference>
<reference evidence="3" key="1">
    <citation type="submission" date="2020-11" db="EMBL/GenBank/DDBJ databases">
        <authorList>
            <consortium name="DOE Joint Genome Institute"/>
            <person name="Ahrendt S."/>
            <person name="Riley R."/>
            <person name="Andreopoulos W."/>
            <person name="Labutti K."/>
            <person name="Pangilinan J."/>
            <person name="Ruiz-Duenas F.J."/>
            <person name="Barrasa J.M."/>
            <person name="Sanchez-Garcia M."/>
            <person name="Camarero S."/>
            <person name="Miyauchi S."/>
            <person name="Serrano A."/>
            <person name="Linde D."/>
            <person name="Babiker R."/>
            <person name="Drula E."/>
            <person name="Ayuso-Fernandez I."/>
            <person name="Pacheco R."/>
            <person name="Padilla G."/>
            <person name="Ferreira P."/>
            <person name="Barriuso J."/>
            <person name="Kellner H."/>
            <person name="Castanera R."/>
            <person name="Alfaro M."/>
            <person name="Ramirez L."/>
            <person name="Pisabarro A.G."/>
            <person name="Kuo A."/>
            <person name="Tritt A."/>
            <person name="Lipzen A."/>
            <person name="He G."/>
            <person name="Yan M."/>
            <person name="Ng V."/>
            <person name="Cullen D."/>
            <person name="Martin F."/>
            <person name="Rosso M.-N."/>
            <person name="Henrissat B."/>
            <person name="Hibbett D."/>
            <person name="Martinez A.T."/>
            <person name="Grigoriev I.V."/>
        </authorList>
    </citation>
    <scope>NUCLEOTIDE SEQUENCE</scope>
    <source>
        <strain evidence="3">CIRM-BRFM 674</strain>
    </source>
</reference>
<dbReference type="AlphaFoldDB" id="A0A9P5ZCW5"/>
<dbReference type="EMBL" id="MU155137">
    <property type="protein sequence ID" value="KAF9485132.1"/>
    <property type="molecule type" value="Genomic_DNA"/>
</dbReference>
<organism evidence="3 4">
    <name type="scientific">Pholiota conissans</name>
    <dbReference type="NCBI Taxonomy" id="109636"/>
    <lineage>
        <taxon>Eukaryota</taxon>
        <taxon>Fungi</taxon>
        <taxon>Dikarya</taxon>
        <taxon>Basidiomycota</taxon>
        <taxon>Agaricomycotina</taxon>
        <taxon>Agaricomycetes</taxon>
        <taxon>Agaricomycetidae</taxon>
        <taxon>Agaricales</taxon>
        <taxon>Agaricineae</taxon>
        <taxon>Strophariaceae</taxon>
        <taxon>Pholiota</taxon>
    </lineage>
</organism>
<evidence type="ECO:0000313" key="3">
    <source>
        <dbReference type="EMBL" id="KAF9485132.1"/>
    </source>
</evidence>
<dbReference type="FunFam" id="2.30.29.30:FF:000286">
    <property type="entry name" value="PH-protein kinase domain containing protein"/>
    <property type="match status" value="1"/>
</dbReference>
<dbReference type="Gene3D" id="2.30.29.30">
    <property type="entry name" value="Pleckstrin-homology domain (PH domain)/Phosphotyrosine-binding domain (PTB)"/>
    <property type="match status" value="2"/>
</dbReference>
<feature type="compositionally biased region" description="Low complexity" evidence="1">
    <location>
        <begin position="443"/>
        <end position="453"/>
    </location>
</feature>
<protein>
    <submittedName>
        <fullName evidence="3">PH-domain-containing protein</fullName>
    </submittedName>
</protein>
<evidence type="ECO:0000313" key="4">
    <source>
        <dbReference type="Proteomes" id="UP000807469"/>
    </source>
</evidence>
<comment type="caution">
    <text evidence="3">The sequence shown here is derived from an EMBL/GenBank/DDBJ whole genome shotgun (WGS) entry which is preliminary data.</text>
</comment>
<sequence>MAPSAAPPTPQEILRKLSVHSVSRSKSKTAQSSNNPVSGTESDSDSVLTQDIGAPSSLHSGGIGMHVGTSSSQPPLSSIAERRSDSGEDSEDEDAVEGGWKTADVRTKPRNSADESVIKAGYLWKKGERRKTWKKRWFVLRPAHIAYYKSSAEYQLLRLLELSDVHSCTQVNLKRHDNTFGLISPVRTFYLQASTPQEVHDWVQAIEDAREALAATSTRTSASTPLPIPRSQAGERAQSSSSIPPPLSSSPNQISYGQNITSSDSEDASGSIMQQGYQSATSPTQAAFALAPSKVAPVQLKDPSKTILSGYLMKCGSKRRNWRKRWFVLTGEKLIYSGSHMDTKPHRQFPFNDILDALEYDLPTYAHRQQPPTPSTASPPQYGGSGGGGDNDESVGGSSAHTFKIVTTKRTLLLCAPTEDDEIKWLGAIRALIVRRTESGQVPGKPSKSSSGGHAYSPREAGGSGGLKGKVRRLSAAGSIGHEVKASS</sequence>
<dbReference type="PANTHER" id="PTHR14336:SF8">
    <property type="entry name" value="PROTEIN OPY1"/>
    <property type="match status" value="1"/>
</dbReference>
<feature type="region of interest" description="Disordered" evidence="1">
    <location>
        <begin position="438"/>
        <end position="488"/>
    </location>
</feature>
<feature type="compositionally biased region" description="Pro residues" evidence="1">
    <location>
        <begin position="1"/>
        <end position="10"/>
    </location>
</feature>
<dbReference type="OrthoDB" id="2157866at2759"/>
<feature type="region of interest" description="Disordered" evidence="1">
    <location>
        <begin position="214"/>
        <end position="278"/>
    </location>
</feature>
<dbReference type="PANTHER" id="PTHR14336">
    <property type="entry name" value="TANDEM PH DOMAIN CONTAINING PROTEIN"/>
    <property type="match status" value="1"/>
</dbReference>
<dbReference type="Pfam" id="PF00169">
    <property type="entry name" value="PH"/>
    <property type="match status" value="2"/>
</dbReference>
<feature type="domain" description="PH" evidence="2">
    <location>
        <begin position="116"/>
        <end position="211"/>
    </location>
</feature>
<feature type="compositionally biased region" description="Acidic residues" evidence="1">
    <location>
        <begin position="87"/>
        <end position="96"/>
    </location>
</feature>
<dbReference type="InterPro" id="IPR011993">
    <property type="entry name" value="PH-like_dom_sf"/>
</dbReference>
<gene>
    <name evidence="3" type="ORF">BDN70DRAFT_848336</name>
</gene>
<keyword evidence="4" id="KW-1185">Reference proteome</keyword>